<dbReference type="InterPro" id="IPR036866">
    <property type="entry name" value="RibonucZ/Hydroxyglut_hydro"/>
</dbReference>
<dbReference type="SUPFAM" id="SSF56281">
    <property type="entry name" value="Metallo-hydrolase/oxidoreductase"/>
    <property type="match status" value="1"/>
</dbReference>
<accession>A0ABU9BFY7</accession>
<comment type="caution">
    <text evidence="2">The sequence shown here is derived from an EMBL/GenBank/DDBJ whole genome shotgun (WGS) entry which is preliminary data.</text>
</comment>
<evidence type="ECO:0000313" key="2">
    <source>
        <dbReference type="EMBL" id="MEK8027989.1"/>
    </source>
</evidence>
<proteinExistence type="predicted"/>
<reference evidence="2 3" key="1">
    <citation type="submission" date="2024-04" db="EMBL/GenBank/DDBJ databases">
        <title>Novel species of the genus Ideonella isolated from streams.</title>
        <authorList>
            <person name="Lu H."/>
        </authorList>
    </citation>
    <scope>NUCLEOTIDE SEQUENCE [LARGE SCALE GENOMIC DNA]</scope>
    <source>
        <strain evidence="2 3">BYS139W</strain>
    </source>
</reference>
<keyword evidence="3" id="KW-1185">Reference proteome</keyword>
<dbReference type="Gene3D" id="3.60.15.10">
    <property type="entry name" value="Ribonuclease Z/Hydroxyacylglutathione hydrolase-like"/>
    <property type="match status" value="1"/>
</dbReference>
<dbReference type="Pfam" id="PF12706">
    <property type="entry name" value="Lactamase_B_2"/>
    <property type="match status" value="1"/>
</dbReference>
<gene>
    <name evidence="2" type="ORF">AACH11_18665</name>
</gene>
<dbReference type="EMBL" id="JBBUTF010000018">
    <property type="protein sequence ID" value="MEK8027989.1"/>
    <property type="molecule type" value="Genomic_DNA"/>
</dbReference>
<evidence type="ECO:0000313" key="3">
    <source>
        <dbReference type="Proteomes" id="UP001368500"/>
    </source>
</evidence>
<dbReference type="PANTHER" id="PTHR15032:SF4">
    <property type="entry name" value="N-ACYL-PHOSPHATIDYLETHANOLAMINE-HYDROLYZING PHOSPHOLIPASE D"/>
    <property type="match status" value="1"/>
</dbReference>
<dbReference type="PANTHER" id="PTHR15032">
    <property type="entry name" value="N-ACYL-PHOSPHATIDYLETHANOLAMINE-HYDROLYZING PHOSPHOLIPASE D"/>
    <property type="match status" value="1"/>
</dbReference>
<organism evidence="2 3">
    <name type="scientific">Pseudaquabacterium rugosum</name>
    <dbReference type="NCBI Taxonomy" id="2984194"/>
    <lineage>
        <taxon>Bacteria</taxon>
        <taxon>Pseudomonadati</taxon>
        <taxon>Pseudomonadota</taxon>
        <taxon>Betaproteobacteria</taxon>
        <taxon>Burkholderiales</taxon>
        <taxon>Sphaerotilaceae</taxon>
        <taxon>Pseudaquabacterium</taxon>
    </lineage>
</organism>
<sequence>MTDSHPVPPDENRAAAGGCIPRRRTALLLSAALGALALGSGWKACQRLLQPTGWELRPLPATPAATGEDIDPPGLLQSLTIGRDMLFDKPAGTRPDGPLPMQALTGDDLAAAPDGSLWRLGHSTVLIKLDGHFWLTDPVWAERASPLPWIGPRRFQPPPIALDALPPLAAVILSHDHYDHLDRDTVRALAARTGVFVTPTGVGDLLVDWGIPRDQVRQLGWWQHTRLHGLTLTATPARHFSGRGLFDRNRRLWASWVIQGPRQTIYFSGDSGYGPHFAQIGERLGPFDLTLMENGAYDRRWPAVHMHPEETLQAHRDLRGRRLLPVHNATFDLAFHRWDEPLERLSQLAAAAGQPLLTPRFGERVDLHRPQPTKAWWREVVAAPATAAATVSATTADAPR</sequence>
<dbReference type="InterPro" id="IPR001279">
    <property type="entry name" value="Metallo-B-lactamas"/>
</dbReference>
<name>A0ABU9BFY7_9BURK</name>
<evidence type="ECO:0000259" key="1">
    <source>
        <dbReference type="Pfam" id="PF12706"/>
    </source>
</evidence>
<feature type="domain" description="Metallo-beta-lactamase" evidence="1">
    <location>
        <begin position="135"/>
        <end position="327"/>
    </location>
</feature>
<dbReference type="Proteomes" id="UP001368500">
    <property type="component" value="Unassembled WGS sequence"/>
</dbReference>
<protein>
    <submittedName>
        <fullName evidence="2">MBL fold metallo-hydrolase</fullName>
    </submittedName>
</protein>
<dbReference type="RefSeq" id="WP_341375772.1">
    <property type="nucleotide sequence ID" value="NZ_JBBUTF010000018.1"/>
</dbReference>